<feature type="non-terminal residue" evidence="1">
    <location>
        <position position="76"/>
    </location>
</feature>
<proteinExistence type="predicted"/>
<evidence type="ECO:0000313" key="2">
    <source>
        <dbReference type="Proteomes" id="UP001066276"/>
    </source>
</evidence>
<evidence type="ECO:0000313" key="1">
    <source>
        <dbReference type="EMBL" id="KAJ1102266.1"/>
    </source>
</evidence>
<dbReference type="AlphaFoldDB" id="A0AAV7MG41"/>
<name>A0AAV7MG41_PLEWA</name>
<gene>
    <name evidence="1" type="ORF">NDU88_007318</name>
</gene>
<accession>A0AAV7MG41</accession>
<sequence length="76" mass="8231">HPSSALSPHITADIPPAHYCNCTIPHRSSLSPQNIADVPSVHYRNCTNTTQIFSITPEHCSHHSSALSPHITADIP</sequence>
<dbReference type="EMBL" id="JANPWB010000014">
    <property type="protein sequence ID" value="KAJ1102266.1"/>
    <property type="molecule type" value="Genomic_DNA"/>
</dbReference>
<organism evidence="1 2">
    <name type="scientific">Pleurodeles waltl</name>
    <name type="common">Iberian ribbed newt</name>
    <dbReference type="NCBI Taxonomy" id="8319"/>
    <lineage>
        <taxon>Eukaryota</taxon>
        <taxon>Metazoa</taxon>
        <taxon>Chordata</taxon>
        <taxon>Craniata</taxon>
        <taxon>Vertebrata</taxon>
        <taxon>Euteleostomi</taxon>
        <taxon>Amphibia</taxon>
        <taxon>Batrachia</taxon>
        <taxon>Caudata</taxon>
        <taxon>Salamandroidea</taxon>
        <taxon>Salamandridae</taxon>
        <taxon>Pleurodelinae</taxon>
        <taxon>Pleurodeles</taxon>
    </lineage>
</organism>
<feature type="non-terminal residue" evidence="1">
    <location>
        <position position="1"/>
    </location>
</feature>
<protein>
    <submittedName>
        <fullName evidence="1">Uncharacterized protein</fullName>
    </submittedName>
</protein>
<keyword evidence="2" id="KW-1185">Reference proteome</keyword>
<reference evidence="1" key="1">
    <citation type="journal article" date="2022" name="bioRxiv">
        <title>Sequencing and chromosome-scale assembly of the giantPleurodeles waltlgenome.</title>
        <authorList>
            <person name="Brown T."/>
            <person name="Elewa A."/>
            <person name="Iarovenko S."/>
            <person name="Subramanian E."/>
            <person name="Araus A.J."/>
            <person name="Petzold A."/>
            <person name="Susuki M."/>
            <person name="Suzuki K.-i.T."/>
            <person name="Hayashi T."/>
            <person name="Toyoda A."/>
            <person name="Oliveira C."/>
            <person name="Osipova E."/>
            <person name="Leigh N.D."/>
            <person name="Simon A."/>
            <person name="Yun M.H."/>
        </authorList>
    </citation>
    <scope>NUCLEOTIDE SEQUENCE</scope>
    <source>
        <strain evidence="1">20211129_DDA</strain>
        <tissue evidence="1">Liver</tissue>
    </source>
</reference>
<comment type="caution">
    <text evidence="1">The sequence shown here is derived from an EMBL/GenBank/DDBJ whole genome shotgun (WGS) entry which is preliminary data.</text>
</comment>
<dbReference type="Proteomes" id="UP001066276">
    <property type="component" value="Chromosome 10"/>
</dbReference>